<gene>
    <name evidence="2" type="ORF">EJ02DRAFT_426816</name>
</gene>
<feature type="compositionally biased region" description="Acidic residues" evidence="1">
    <location>
        <begin position="360"/>
        <end position="375"/>
    </location>
</feature>
<feature type="compositionally biased region" description="Basic and acidic residues" evidence="1">
    <location>
        <begin position="580"/>
        <end position="599"/>
    </location>
</feature>
<keyword evidence="3" id="KW-1185">Reference proteome</keyword>
<dbReference type="InterPro" id="IPR013783">
    <property type="entry name" value="Ig-like_fold"/>
</dbReference>
<evidence type="ECO:0008006" key="4">
    <source>
        <dbReference type="Google" id="ProtNLM"/>
    </source>
</evidence>
<dbReference type="EMBL" id="ML976148">
    <property type="protein sequence ID" value="KAF1937224.1"/>
    <property type="molecule type" value="Genomic_DNA"/>
</dbReference>
<feature type="region of interest" description="Disordered" evidence="1">
    <location>
        <begin position="622"/>
        <end position="681"/>
    </location>
</feature>
<evidence type="ECO:0000313" key="2">
    <source>
        <dbReference type="EMBL" id="KAF1937224.1"/>
    </source>
</evidence>
<name>A0A6A5SCC4_9PLEO</name>
<protein>
    <recommendedName>
        <fullName evidence="4">AMP-activated protein kinase glycogen-binding domain-containing protein</fullName>
    </recommendedName>
</protein>
<dbReference type="SUPFAM" id="SSF81296">
    <property type="entry name" value="E set domains"/>
    <property type="match status" value="1"/>
</dbReference>
<feature type="compositionally biased region" description="Acidic residues" evidence="1">
    <location>
        <begin position="243"/>
        <end position="253"/>
    </location>
</feature>
<dbReference type="OrthoDB" id="5350410at2759"/>
<feature type="compositionally biased region" description="Acidic residues" evidence="1">
    <location>
        <begin position="521"/>
        <end position="532"/>
    </location>
</feature>
<feature type="compositionally biased region" description="Basic and acidic residues" evidence="1">
    <location>
        <begin position="554"/>
        <end position="571"/>
    </location>
</feature>
<organism evidence="2 3">
    <name type="scientific">Clathrospora elynae</name>
    <dbReference type="NCBI Taxonomy" id="706981"/>
    <lineage>
        <taxon>Eukaryota</taxon>
        <taxon>Fungi</taxon>
        <taxon>Dikarya</taxon>
        <taxon>Ascomycota</taxon>
        <taxon>Pezizomycotina</taxon>
        <taxon>Dothideomycetes</taxon>
        <taxon>Pleosporomycetidae</taxon>
        <taxon>Pleosporales</taxon>
        <taxon>Diademaceae</taxon>
        <taxon>Clathrospora</taxon>
    </lineage>
</organism>
<feature type="compositionally biased region" description="Basic and acidic residues" evidence="1">
    <location>
        <begin position="630"/>
        <end position="657"/>
    </location>
</feature>
<feature type="region of interest" description="Disordered" evidence="1">
    <location>
        <begin position="97"/>
        <end position="116"/>
    </location>
</feature>
<dbReference type="Proteomes" id="UP000800038">
    <property type="component" value="Unassembled WGS sequence"/>
</dbReference>
<dbReference type="CDD" id="cd02859">
    <property type="entry name" value="E_set_AMPKbeta_like_N"/>
    <property type="match status" value="1"/>
</dbReference>
<proteinExistence type="predicted"/>
<feature type="compositionally biased region" description="Basic and acidic residues" evidence="1">
    <location>
        <begin position="262"/>
        <end position="271"/>
    </location>
</feature>
<feature type="compositionally biased region" description="Acidic residues" evidence="1">
    <location>
        <begin position="305"/>
        <end position="319"/>
    </location>
</feature>
<evidence type="ECO:0000313" key="3">
    <source>
        <dbReference type="Proteomes" id="UP000800038"/>
    </source>
</evidence>
<feature type="region of interest" description="Disordered" evidence="1">
    <location>
        <begin position="157"/>
        <end position="450"/>
    </location>
</feature>
<dbReference type="Gene3D" id="2.60.40.10">
    <property type="entry name" value="Immunoglobulins"/>
    <property type="match status" value="1"/>
</dbReference>
<dbReference type="AlphaFoldDB" id="A0A6A5SCC4"/>
<feature type="compositionally biased region" description="Polar residues" evidence="1">
    <location>
        <begin position="430"/>
        <end position="439"/>
    </location>
</feature>
<evidence type="ECO:0000256" key="1">
    <source>
        <dbReference type="SAM" id="MobiDB-lite"/>
    </source>
</evidence>
<dbReference type="InterPro" id="IPR014756">
    <property type="entry name" value="Ig_E-set"/>
</dbReference>
<accession>A0A6A5SCC4</accession>
<reference evidence="2" key="1">
    <citation type="journal article" date="2020" name="Stud. Mycol.">
        <title>101 Dothideomycetes genomes: a test case for predicting lifestyles and emergence of pathogens.</title>
        <authorList>
            <person name="Haridas S."/>
            <person name="Albert R."/>
            <person name="Binder M."/>
            <person name="Bloem J."/>
            <person name="Labutti K."/>
            <person name="Salamov A."/>
            <person name="Andreopoulos B."/>
            <person name="Baker S."/>
            <person name="Barry K."/>
            <person name="Bills G."/>
            <person name="Bluhm B."/>
            <person name="Cannon C."/>
            <person name="Castanera R."/>
            <person name="Culley D."/>
            <person name="Daum C."/>
            <person name="Ezra D."/>
            <person name="Gonzalez J."/>
            <person name="Henrissat B."/>
            <person name="Kuo A."/>
            <person name="Liang C."/>
            <person name="Lipzen A."/>
            <person name="Lutzoni F."/>
            <person name="Magnuson J."/>
            <person name="Mondo S."/>
            <person name="Nolan M."/>
            <person name="Ohm R."/>
            <person name="Pangilinan J."/>
            <person name="Park H.-J."/>
            <person name="Ramirez L."/>
            <person name="Alfaro M."/>
            <person name="Sun H."/>
            <person name="Tritt A."/>
            <person name="Yoshinaga Y."/>
            <person name="Zwiers L.-H."/>
            <person name="Turgeon B."/>
            <person name="Goodwin S."/>
            <person name="Spatafora J."/>
            <person name="Crous P."/>
            <person name="Grigoriev I."/>
        </authorList>
    </citation>
    <scope>NUCLEOTIDE SEQUENCE</scope>
    <source>
        <strain evidence="2">CBS 161.51</strain>
    </source>
</reference>
<sequence>MTGNATITFSQTGVQPPVYVTTALSGWETLEMSVDREQTASEKLVFTKHFDGVDEGSYQYKIRIGEDHWILDESQESDTDQQGNRNNVVHVKPATDAVPTKEVPSDVPLLKTSPTLPTKLPADCDISAMDLSEPPVDLEPPKSPEIPLLVVEKIDDRPSYGDDFGEDATSSQKVAHNMRAADASPDKLLITPDHDEEPDAGEEQTVPLFRHESFQADDDIIDEESTKSSTDQTICGSAMDTPSDAEDAQDSDELNQGPRLTHGADHGDKSGELGNGPLLPHETEAGEEDVDKLVEIPLLPHETGSVEDSDSASYDEDELDRYPLLSHETGFSDSKGSEIVTKSDFLDDEANVEPQHYGPYDDDEDDNGDGGDDDTPLLPHERDSAIASNAGSDLSQDEAPFTLHGQPTFGYETDNARELFGGSGRPNFFRTRTNSSNLPHQLPLSDADDDNLNDPSLERFPTSREQILERVATIGLHLPADETMDDSLHSPDMSVLSQACSSVDLAPVKSYISLASVPEAENSDEDEDDDLDSLPSPVYIGKNVSHPSNTAYDFARDPHATPMAEESKQLGEETNTEASSSRESRESSEAESVNKHDGAKDISRVLSTLRQAVAVPTNVFALDTPPLTPEKSDIAEDDHPVSPLDSELRQRHGRVEEPSAPPSPQPAAASDNTDADTKTDLVSTAKSAIAAQQPNQRNENFLQTFFRIVFGPVGRFLTACVGDRKRASASALALGVVVAAYYFVARGS</sequence>
<feature type="region of interest" description="Disordered" evidence="1">
    <location>
        <begin position="518"/>
        <end position="599"/>
    </location>
</feature>